<protein>
    <submittedName>
        <fullName evidence="2">GT2 family glycosyltransferase</fullName>
    </submittedName>
</protein>
<dbReference type="EMBL" id="PVZC01000006">
    <property type="protein sequence ID" value="PRX97156.1"/>
    <property type="molecule type" value="Genomic_DNA"/>
</dbReference>
<dbReference type="PANTHER" id="PTHR43685">
    <property type="entry name" value="GLYCOSYLTRANSFERASE"/>
    <property type="match status" value="1"/>
</dbReference>
<accession>A0A2T0Q059</accession>
<reference evidence="2 3" key="1">
    <citation type="submission" date="2018-03" db="EMBL/GenBank/DDBJ databases">
        <title>Genomic Encyclopedia of Archaeal and Bacterial Type Strains, Phase II (KMG-II): from individual species to whole genera.</title>
        <authorList>
            <person name="Goeker M."/>
        </authorList>
    </citation>
    <scope>NUCLEOTIDE SEQUENCE [LARGE SCALE GENOMIC DNA]</scope>
    <source>
        <strain evidence="2 3">DSM 45601</strain>
    </source>
</reference>
<dbReference type="Pfam" id="PF00535">
    <property type="entry name" value="Glycos_transf_2"/>
    <property type="match status" value="1"/>
</dbReference>
<dbReference type="AlphaFoldDB" id="A0A2T0Q059"/>
<evidence type="ECO:0000259" key="1">
    <source>
        <dbReference type="Pfam" id="PF00535"/>
    </source>
</evidence>
<gene>
    <name evidence="2" type="ORF">CLV72_106192</name>
</gene>
<organism evidence="2 3">
    <name type="scientific">Allonocardiopsis opalescens</name>
    <dbReference type="NCBI Taxonomy" id="1144618"/>
    <lineage>
        <taxon>Bacteria</taxon>
        <taxon>Bacillati</taxon>
        <taxon>Actinomycetota</taxon>
        <taxon>Actinomycetes</taxon>
        <taxon>Streptosporangiales</taxon>
        <taxon>Allonocardiopsis</taxon>
    </lineage>
</organism>
<name>A0A2T0Q059_9ACTN</name>
<feature type="domain" description="Glycosyltransferase 2-like" evidence="1">
    <location>
        <begin position="36"/>
        <end position="159"/>
    </location>
</feature>
<dbReference type="Proteomes" id="UP000237846">
    <property type="component" value="Unassembled WGS sequence"/>
</dbReference>
<dbReference type="SUPFAM" id="SSF53448">
    <property type="entry name" value="Nucleotide-diphospho-sugar transferases"/>
    <property type="match status" value="1"/>
</dbReference>
<keyword evidence="2" id="KW-0808">Transferase</keyword>
<keyword evidence="3" id="KW-1185">Reference proteome</keyword>
<dbReference type="PANTHER" id="PTHR43685:SF3">
    <property type="entry name" value="SLR2126 PROTEIN"/>
    <property type="match status" value="1"/>
</dbReference>
<proteinExistence type="predicted"/>
<dbReference type="InterPro" id="IPR050834">
    <property type="entry name" value="Glycosyltransf_2"/>
</dbReference>
<dbReference type="RefSeq" id="WP_106248964.1">
    <property type="nucleotide sequence ID" value="NZ_PVZC01000006.1"/>
</dbReference>
<sequence length="574" mass="63934">MDSSGQGGRQPRIRHNDYGSLQPAELGAWTPTLSVSVVIPAYGAQHKLDVTLASLASQSYPAELLDVIVVDDNSEPPLRLPEIKPERTRLITSDDGKWGSGHAFHCGVLAAEGDIVLRLDSDMLVFREHVEAQARWHHLADHLVVLGHKRMVPYTEGRPTPEEAAKAVADGAAAALFDLAESQAHWVDEHIERSDALRTSGHRSYHVYVGATGSLRRELYHEAGGMDRALLLGGDSEFGYRLAQTGAVFIPELDPRASSWHLGLTQMQQNRETGKRYREPLVNQRVPQPRWRRGAAGRQWQVPGIDAVVHAAGADAADVIATVDGLLGGAVTDVRVSLVGPWSELSDRRGDPLQDPQFDLRLLRENYRTDQRVRLVEADPGRDRAVPYRFVVPAGWVPTSGALQRLIRLADQRDLGLVQLSMASGDGRPPATARFERSMSFARAERVRDEGEDLDDVVAELFDDFLLDGTEWAFQPAAEVTGRKKELTDWQGKAAHWRGVAERHRLAARQAQLRLDYRAGYAPTRSDRLRAWTRAQWVLHGRRIALGLARRTPSWGRAMVPGGLRRRFRALTRR</sequence>
<dbReference type="InterPro" id="IPR029044">
    <property type="entry name" value="Nucleotide-diphossugar_trans"/>
</dbReference>
<evidence type="ECO:0000313" key="2">
    <source>
        <dbReference type="EMBL" id="PRX97156.1"/>
    </source>
</evidence>
<dbReference type="CDD" id="cd00761">
    <property type="entry name" value="Glyco_tranf_GTA_type"/>
    <property type="match status" value="1"/>
</dbReference>
<dbReference type="Gene3D" id="3.90.550.10">
    <property type="entry name" value="Spore Coat Polysaccharide Biosynthesis Protein SpsA, Chain A"/>
    <property type="match status" value="1"/>
</dbReference>
<dbReference type="InterPro" id="IPR001173">
    <property type="entry name" value="Glyco_trans_2-like"/>
</dbReference>
<dbReference type="OrthoDB" id="5168148at2"/>
<evidence type="ECO:0000313" key="3">
    <source>
        <dbReference type="Proteomes" id="UP000237846"/>
    </source>
</evidence>
<dbReference type="GO" id="GO:0016740">
    <property type="term" value="F:transferase activity"/>
    <property type="evidence" value="ECO:0007669"/>
    <property type="project" value="UniProtKB-KW"/>
</dbReference>
<comment type="caution">
    <text evidence="2">The sequence shown here is derived from an EMBL/GenBank/DDBJ whole genome shotgun (WGS) entry which is preliminary data.</text>
</comment>